<comment type="caution">
    <text evidence="2">The sequence shown here is derived from an EMBL/GenBank/DDBJ whole genome shotgun (WGS) entry which is preliminary data.</text>
</comment>
<protein>
    <recommendedName>
        <fullName evidence="4">Endonuclease/exonuclease/phosphatase domain-containing protein</fullName>
    </recommendedName>
</protein>
<accession>A0A813JVU6</accession>
<evidence type="ECO:0000313" key="3">
    <source>
        <dbReference type="Proteomes" id="UP000626109"/>
    </source>
</evidence>
<name>A0A813JVU6_POLGL</name>
<proteinExistence type="predicted"/>
<dbReference type="EMBL" id="CAJNNW010026810">
    <property type="protein sequence ID" value="CAE8687861.1"/>
    <property type="molecule type" value="Genomic_DNA"/>
</dbReference>
<evidence type="ECO:0000313" key="2">
    <source>
        <dbReference type="EMBL" id="CAE8687861.1"/>
    </source>
</evidence>
<gene>
    <name evidence="2" type="ORF">PGLA2088_LOCUS25638</name>
</gene>
<organism evidence="2 3">
    <name type="scientific">Polarella glacialis</name>
    <name type="common">Dinoflagellate</name>
    <dbReference type="NCBI Taxonomy" id="89957"/>
    <lineage>
        <taxon>Eukaryota</taxon>
        <taxon>Sar</taxon>
        <taxon>Alveolata</taxon>
        <taxon>Dinophyceae</taxon>
        <taxon>Suessiales</taxon>
        <taxon>Suessiaceae</taxon>
        <taxon>Polarella</taxon>
    </lineage>
</organism>
<sequence>MAVLAKGAGDVSVYHDSPASGVIHAQSGHEHDTAPSRQPACVQNGAVRAAPLSRLSRTQPQYVGSNISANSSQHQFCILDGMRPEEHTHVQSARNRKRREHHQRRQQERRVEERRQKRRFLWNRVQREERVAQRVRVNLQLMPPATVQPQHGLIKVGLINMEKSNQEKLESLVHLAASRGWEVTAVPEASPTTFRRANDAAPQSCRFWYYEGWTFVSTGLVGILLDPAWSEAWSAFRFPKHRAESGRVLSIVLPRDPMARPGEQAPAFLVTAAWAPVSSVQDMAPLEVFWDEVNAAALRQMEIKPQSALTSHFTDYTPHMILGDFNAQVFEHPPVDDHDASNVVVGNHRPPHWHQLDEVVFDKIAGIGGWVNADSFRAALGVRHRTTWYSSIHKKSYEIDWMMLRRRHLNGLISMTVRHDTVDLVTQHSAKEYVFRLEQTARTRRFTVAAKPDLLALRGVSEAAREAQQTLATKVSERVSRMLVQPGDCLPYASFRQVVAQATMDVCGPQQRSSRKPWLVGQTANRLIAPTVSRLLALRRARRDLQLELQLAPDDVTLQNDLLDTRNEHRDVKTQQRRIQKQLEQEYWNTILDSHPKQESDCFQFHRTFGSLRDRDAPAKRAKTNPRSPEDWRDHFSRVSVEPEHMDPEVRAYIDAMEVSDAVRQHSASLDNDITDDEINSAIRHLRPGAGGGDQVPPVVLKALFRDEALADMIRSYVRQLWTSPCDQWQLLGLDGPGEQVPLWKQKEPFEDMDKWRVWFCFGSFREYWLASSIPEARLGLNPVLCL</sequence>
<feature type="region of interest" description="Disordered" evidence="1">
    <location>
        <begin position="87"/>
        <end position="114"/>
    </location>
</feature>
<evidence type="ECO:0008006" key="4">
    <source>
        <dbReference type="Google" id="ProtNLM"/>
    </source>
</evidence>
<evidence type="ECO:0000256" key="1">
    <source>
        <dbReference type="SAM" id="MobiDB-lite"/>
    </source>
</evidence>
<reference evidence="2" key="1">
    <citation type="submission" date="2021-02" db="EMBL/GenBank/DDBJ databases">
        <authorList>
            <person name="Dougan E. K."/>
            <person name="Rhodes N."/>
            <person name="Thang M."/>
            <person name="Chan C."/>
        </authorList>
    </citation>
    <scope>NUCLEOTIDE SEQUENCE</scope>
</reference>
<dbReference type="AlphaFoldDB" id="A0A813JVU6"/>
<dbReference type="Proteomes" id="UP000626109">
    <property type="component" value="Unassembled WGS sequence"/>
</dbReference>
<feature type="compositionally biased region" description="Basic and acidic residues" evidence="1">
    <location>
        <begin position="105"/>
        <end position="114"/>
    </location>
</feature>
<feature type="compositionally biased region" description="Basic residues" evidence="1">
    <location>
        <begin position="94"/>
        <end position="104"/>
    </location>
</feature>